<dbReference type="SUPFAM" id="SSF55681">
    <property type="entry name" value="Class II aaRS and biotin synthetases"/>
    <property type="match status" value="1"/>
</dbReference>
<keyword evidence="4" id="KW-0092">Biotin</keyword>
<dbReference type="Gene3D" id="3.30.930.10">
    <property type="entry name" value="Bira Bifunctional Protein, Domain 2"/>
    <property type="match status" value="1"/>
</dbReference>
<dbReference type="PANTHER" id="PTHR12835:SF5">
    <property type="entry name" value="BIOTIN--PROTEIN LIGASE"/>
    <property type="match status" value="1"/>
</dbReference>
<evidence type="ECO:0000256" key="6">
    <source>
        <dbReference type="ARBA" id="ARBA00047846"/>
    </source>
</evidence>
<dbReference type="CDD" id="cd16442">
    <property type="entry name" value="BPL"/>
    <property type="match status" value="1"/>
</dbReference>
<dbReference type="GO" id="GO:0005737">
    <property type="term" value="C:cytoplasm"/>
    <property type="evidence" value="ECO:0007669"/>
    <property type="project" value="TreeGrafter"/>
</dbReference>
<dbReference type="EMBL" id="JAGRQC010000001">
    <property type="protein sequence ID" value="MBR0551478.1"/>
    <property type="molecule type" value="Genomic_DNA"/>
</dbReference>
<dbReference type="InterPro" id="IPR004143">
    <property type="entry name" value="BPL_LPL_catalytic"/>
</dbReference>
<dbReference type="GO" id="GO:0004077">
    <property type="term" value="F:biotin--[biotin carboxyl-carrier protein] ligase activity"/>
    <property type="evidence" value="ECO:0007669"/>
    <property type="project" value="UniProtKB-EC"/>
</dbReference>
<dbReference type="PROSITE" id="PS51733">
    <property type="entry name" value="BPL_LPL_CATALYTIC"/>
    <property type="match status" value="1"/>
</dbReference>
<evidence type="ECO:0000256" key="5">
    <source>
        <dbReference type="ARBA" id="ARBA00024227"/>
    </source>
</evidence>
<keyword evidence="3" id="KW-0067">ATP-binding</keyword>
<dbReference type="GO" id="GO:0005524">
    <property type="term" value="F:ATP binding"/>
    <property type="evidence" value="ECO:0007669"/>
    <property type="project" value="UniProtKB-KW"/>
</dbReference>
<comment type="caution">
    <text evidence="8">The sequence shown here is derived from an EMBL/GenBank/DDBJ whole genome shotgun (WGS) entry which is preliminary data.</text>
</comment>
<evidence type="ECO:0000256" key="4">
    <source>
        <dbReference type="ARBA" id="ARBA00023267"/>
    </source>
</evidence>
<accession>A0A8T4I909</accession>
<evidence type="ECO:0000256" key="2">
    <source>
        <dbReference type="ARBA" id="ARBA00022741"/>
    </source>
</evidence>
<evidence type="ECO:0000313" key="9">
    <source>
        <dbReference type="Proteomes" id="UP000676996"/>
    </source>
</evidence>
<organism evidence="8 9">
    <name type="scientific">Stakelama marina</name>
    <dbReference type="NCBI Taxonomy" id="2826939"/>
    <lineage>
        <taxon>Bacteria</taxon>
        <taxon>Pseudomonadati</taxon>
        <taxon>Pseudomonadota</taxon>
        <taxon>Alphaproteobacteria</taxon>
        <taxon>Sphingomonadales</taxon>
        <taxon>Sphingomonadaceae</taxon>
        <taxon>Stakelama</taxon>
    </lineage>
</organism>
<dbReference type="EC" id="6.3.4.15" evidence="5"/>
<dbReference type="InterPro" id="IPR008988">
    <property type="entry name" value="Transcriptional_repressor_C"/>
</dbReference>
<keyword evidence="2" id="KW-0547">Nucleotide-binding</keyword>
<dbReference type="InterPro" id="IPR004408">
    <property type="entry name" value="Biotin_CoA_COase_ligase"/>
</dbReference>
<feature type="domain" description="BPL/LPL catalytic" evidence="7">
    <location>
        <begin position="10"/>
        <end position="180"/>
    </location>
</feature>
<gene>
    <name evidence="8" type="ORF">J7S20_03035</name>
</gene>
<comment type="catalytic activity">
    <reaction evidence="6">
        <text>biotin + L-lysyl-[protein] + ATP = N(6)-biotinyl-L-lysyl-[protein] + AMP + diphosphate + H(+)</text>
        <dbReference type="Rhea" id="RHEA:11756"/>
        <dbReference type="Rhea" id="RHEA-COMP:9752"/>
        <dbReference type="Rhea" id="RHEA-COMP:10505"/>
        <dbReference type="ChEBI" id="CHEBI:15378"/>
        <dbReference type="ChEBI" id="CHEBI:29969"/>
        <dbReference type="ChEBI" id="CHEBI:30616"/>
        <dbReference type="ChEBI" id="CHEBI:33019"/>
        <dbReference type="ChEBI" id="CHEBI:57586"/>
        <dbReference type="ChEBI" id="CHEBI:83144"/>
        <dbReference type="ChEBI" id="CHEBI:456215"/>
        <dbReference type="EC" id="6.3.4.15"/>
    </reaction>
</comment>
<proteinExistence type="predicted"/>
<name>A0A8T4I909_9SPHN</name>
<dbReference type="RefSeq" id="WP_284052751.1">
    <property type="nucleotide sequence ID" value="NZ_JAGRQC010000001.1"/>
</dbReference>
<dbReference type="Gene3D" id="2.30.30.100">
    <property type="match status" value="1"/>
</dbReference>
<dbReference type="PANTHER" id="PTHR12835">
    <property type="entry name" value="BIOTIN PROTEIN LIGASE"/>
    <property type="match status" value="1"/>
</dbReference>
<dbReference type="NCBIfam" id="TIGR00121">
    <property type="entry name" value="birA_ligase"/>
    <property type="match status" value="1"/>
</dbReference>
<dbReference type="Pfam" id="PF03099">
    <property type="entry name" value="BPL_LplA_LipB"/>
    <property type="match status" value="1"/>
</dbReference>
<reference evidence="8" key="1">
    <citation type="submission" date="2021-04" db="EMBL/GenBank/DDBJ databases">
        <title>Ouciella asimina sp. nov., isolated from the surface seawater in the hydrothermal field of Okinawa Trough.</title>
        <authorList>
            <person name="Shuang W."/>
        </authorList>
    </citation>
    <scope>NUCLEOTIDE SEQUENCE</scope>
    <source>
        <strain evidence="8">LXI357</strain>
    </source>
</reference>
<dbReference type="AlphaFoldDB" id="A0A8T4I909"/>
<sequence>MGSNRGTGAVLTPEIQSLAETGSTNADLIALARSGAREGLWLRADRQTAGRGRQGRAWESPVGNLYASTLVRLRPGDPAPATLALVAAVALAEAVTVYCRAQVTLKWPNDLLIDGAKLSGILLERADNAVVIGFGVNLAHHPVGLDRATTSLAERGAQVEPGPFAETLAESFARWLGRWRSEGLGPVRARWLELAHPVGTALTARTGDGDSIEGLFDGLDRDGALILRLASGERRVIHAGDIFLI</sequence>
<keyword evidence="9" id="KW-1185">Reference proteome</keyword>
<evidence type="ECO:0000256" key="1">
    <source>
        <dbReference type="ARBA" id="ARBA00022598"/>
    </source>
</evidence>
<keyword evidence="1 8" id="KW-0436">Ligase</keyword>
<evidence type="ECO:0000313" key="8">
    <source>
        <dbReference type="EMBL" id="MBR0551478.1"/>
    </source>
</evidence>
<dbReference type="InterPro" id="IPR003142">
    <property type="entry name" value="BPL_C"/>
</dbReference>
<dbReference type="InterPro" id="IPR045864">
    <property type="entry name" value="aa-tRNA-synth_II/BPL/LPL"/>
</dbReference>
<dbReference type="Proteomes" id="UP000676996">
    <property type="component" value="Unassembled WGS sequence"/>
</dbReference>
<evidence type="ECO:0000259" key="7">
    <source>
        <dbReference type="PROSITE" id="PS51733"/>
    </source>
</evidence>
<dbReference type="SUPFAM" id="SSF50037">
    <property type="entry name" value="C-terminal domain of transcriptional repressors"/>
    <property type="match status" value="1"/>
</dbReference>
<dbReference type="Pfam" id="PF02237">
    <property type="entry name" value="BPL_C"/>
    <property type="match status" value="1"/>
</dbReference>
<protein>
    <recommendedName>
        <fullName evidence="5">biotin--[biotin carboxyl-carrier protein] ligase</fullName>
        <ecNumber evidence="5">6.3.4.15</ecNumber>
    </recommendedName>
</protein>
<evidence type="ECO:0000256" key="3">
    <source>
        <dbReference type="ARBA" id="ARBA00022840"/>
    </source>
</evidence>